<accession>A0AAW4W1D7</accession>
<keyword evidence="2" id="KW-1185">Reference proteome</keyword>
<name>A0AAW4W1D7_9FIRM</name>
<reference evidence="1 2" key="1">
    <citation type="submission" date="2021-10" db="EMBL/GenBank/DDBJ databases">
        <title>Anaerobic single-cell dispensing facilitates the cultivation of human gut bacteria.</title>
        <authorList>
            <person name="Afrizal A."/>
        </authorList>
    </citation>
    <scope>NUCLEOTIDE SEQUENCE [LARGE SCALE GENOMIC DNA]</scope>
    <source>
        <strain evidence="1 2">CLA-AA-H270</strain>
    </source>
</reference>
<sequence length="95" mass="11113">MFNNQKFLTRGIESEIPSWLVHLMWHMVLTMEIEEKDYLQVFKLTKTPVGQHIVHEQEQPSYSYELDVPCDDAVDAKVFVVDDLTHSTMLLAEEC</sequence>
<comment type="caution">
    <text evidence="1">The sequence shown here is derived from an EMBL/GenBank/DDBJ whole genome shotgun (WGS) entry which is preliminary data.</text>
</comment>
<evidence type="ECO:0000313" key="2">
    <source>
        <dbReference type="Proteomes" id="UP001298753"/>
    </source>
</evidence>
<dbReference type="Proteomes" id="UP001298753">
    <property type="component" value="Unassembled WGS sequence"/>
</dbReference>
<organism evidence="1 2">
    <name type="scientific">Agathobaculum butyriciproducens</name>
    <dbReference type="NCBI Taxonomy" id="1628085"/>
    <lineage>
        <taxon>Bacteria</taxon>
        <taxon>Bacillati</taxon>
        <taxon>Bacillota</taxon>
        <taxon>Clostridia</taxon>
        <taxon>Eubacteriales</taxon>
        <taxon>Butyricicoccaceae</taxon>
        <taxon>Agathobaculum</taxon>
    </lineage>
</organism>
<protein>
    <submittedName>
        <fullName evidence="1">DUF960 domain-containing protein</fullName>
    </submittedName>
</protein>
<evidence type="ECO:0000313" key="1">
    <source>
        <dbReference type="EMBL" id="MCC2177076.1"/>
    </source>
</evidence>
<dbReference type="RefSeq" id="WP_227600772.1">
    <property type="nucleotide sequence ID" value="NZ_JAJEPX010000021.1"/>
</dbReference>
<gene>
    <name evidence="1" type="ORF">LKD22_08045</name>
</gene>
<dbReference type="AlphaFoldDB" id="A0AAW4W1D7"/>
<dbReference type="Gene3D" id="3.10.450.150">
    <property type="entry name" value="enterococcus faecalis protein"/>
    <property type="match status" value="1"/>
</dbReference>
<dbReference type="GeneID" id="98659182"/>
<dbReference type="InterPro" id="IPR009303">
    <property type="entry name" value="DUF960"/>
</dbReference>
<dbReference type="EMBL" id="JAJEPX010000021">
    <property type="protein sequence ID" value="MCC2177076.1"/>
    <property type="molecule type" value="Genomic_DNA"/>
</dbReference>
<proteinExistence type="predicted"/>
<dbReference type="Pfam" id="PF06124">
    <property type="entry name" value="DUF960"/>
    <property type="match status" value="1"/>
</dbReference>